<organism evidence="2 3">
    <name type="scientific">Aquimarina atlantica</name>
    <dbReference type="NCBI Taxonomy" id="1317122"/>
    <lineage>
        <taxon>Bacteria</taxon>
        <taxon>Pseudomonadati</taxon>
        <taxon>Bacteroidota</taxon>
        <taxon>Flavobacteriia</taxon>
        <taxon>Flavobacteriales</taxon>
        <taxon>Flavobacteriaceae</taxon>
        <taxon>Aquimarina</taxon>
    </lineage>
</organism>
<reference evidence="2 3" key="1">
    <citation type="submission" date="2014-04" db="EMBL/GenBank/DDBJ databases">
        <title>Aquimarina sp. 22II-S11-z7 Genome Sequencing.</title>
        <authorList>
            <person name="Lai Q."/>
        </authorList>
    </citation>
    <scope>NUCLEOTIDE SEQUENCE [LARGE SCALE GENOMIC DNA]</scope>
    <source>
        <strain evidence="2 3">22II-S11-z7</strain>
    </source>
</reference>
<dbReference type="EMBL" id="AQRA01000006">
    <property type="protein sequence ID" value="EZH73342.1"/>
    <property type="molecule type" value="Genomic_DNA"/>
</dbReference>
<dbReference type="Proteomes" id="UP000023541">
    <property type="component" value="Unassembled WGS sequence"/>
</dbReference>
<feature type="transmembrane region" description="Helical" evidence="1">
    <location>
        <begin position="72"/>
        <end position="93"/>
    </location>
</feature>
<accession>A0A023BTK0</accession>
<keyword evidence="1" id="KW-0812">Transmembrane</keyword>
<evidence type="ECO:0000256" key="1">
    <source>
        <dbReference type="SAM" id="Phobius"/>
    </source>
</evidence>
<name>A0A023BTK0_9FLAO</name>
<gene>
    <name evidence="2" type="ORF">ATO12_20285</name>
</gene>
<evidence type="ECO:0000313" key="2">
    <source>
        <dbReference type="EMBL" id="EZH73342.1"/>
    </source>
</evidence>
<evidence type="ECO:0000313" key="3">
    <source>
        <dbReference type="Proteomes" id="UP000023541"/>
    </source>
</evidence>
<dbReference type="RefSeq" id="WP_034243379.1">
    <property type="nucleotide sequence ID" value="NZ_AQRA01000006.1"/>
</dbReference>
<keyword evidence="1" id="KW-0472">Membrane</keyword>
<dbReference type="OrthoDB" id="1159775at2"/>
<feature type="transmembrane region" description="Helical" evidence="1">
    <location>
        <begin position="160"/>
        <end position="182"/>
    </location>
</feature>
<keyword evidence="1" id="KW-1133">Transmembrane helix</keyword>
<comment type="caution">
    <text evidence="2">The sequence shown here is derived from an EMBL/GenBank/DDBJ whole genome shotgun (WGS) entry which is preliminary data.</text>
</comment>
<keyword evidence="3" id="KW-1185">Reference proteome</keyword>
<sequence>MNLENIQEEWGNHYNTSIEGENLVIQLFKESKYKKIDSNVKRMKTQSVLYMIFNLLVITYTWIVLVMNFKNIGISIPAALLILLSKVVFYKNVAQLNSMSKIKYTEPVVKLQKIIEHLKLKRLRHNQFIFILSNIYFWLLMIVFFSMNPLVLIPEIWKKAAIVVIIHVGFSILWFPLSFWILSKYGALAQSSTFWTRLGKNSLLTDESANASLNKISSFLVEIKSFEKQ</sequence>
<protein>
    <submittedName>
        <fullName evidence="2">Uncharacterized protein</fullName>
    </submittedName>
</protein>
<dbReference type="AlphaFoldDB" id="A0A023BTK0"/>
<dbReference type="STRING" id="1317122.ATO12_20285"/>
<feature type="transmembrane region" description="Helical" evidence="1">
    <location>
        <begin position="128"/>
        <end position="148"/>
    </location>
</feature>
<proteinExistence type="predicted"/>
<feature type="transmembrane region" description="Helical" evidence="1">
    <location>
        <begin position="48"/>
        <end position="66"/>
    </location>
</feature>
<dbReference type="eggNOG" id="ENOG502ZYTR">
    <property type="taxonomic scope" value="Bacteria"/>
</dbReference>